<feature type="binding site" evidence="11">
    <location>
        <position position="90"/>
    </location>
    <ligand>
        <name>Zn(2+)</name>
        <dbReference type="ChEBI" id="CHEBI:29105"/>
    </ligand>
</feature>
<keyword evidence="13" id="KW-1185">Reference proteome</keyword>
<evidence type="ECO:0000256" key="7">
    <source>
        <dbReference type="PIRNR" id="PIRNR004682"/>
    </source>
</evidence>
<evidence type="ECO:0000256" key="9">
    <source>
        <dbReference type="PIRSR" id="PIRSR004682-2"/>
    </source>
</evidence>
<evidence type="ECO:0000313" key="13">
    <source>
        <dbReference type="Proteomes" id="UP000011724"/>
    </source>
</evidence>
<feature type="site" description="Contributes to substrate recognition" evidence="10">
    <location>
        <position position="101"/>
    </location>
</feature>
<protein>
    <recommendedName>
        <fullName evidence="6 7">D,D-heptose 1,7-bisphosphate phosphatase</fullName>
        <ecNumber evidence="7">3.1.3.-</ecNumber>
    </recommendedName>
</protein>
<evidence type="ECO:0000256" key="8">
    <source>
        <dbReference type="PIRSR" id="PIRSR004682-1"/>
    </source>
</evidence>
<dbReference type="GO" id="GO:0046872">
    <property type="term" value="F:metal ion binding"/>
    <property type="evidence" value="ECO:0007669"/>
    <property type="project" value="UniProtKB-KW"/>
</dbReference>
<dbReference type="PANTHER" id="PTHR42891:SF1">
    <property type="entry name" value="D-GLYCERO-BETA-D-MANNO-HEPTOSE-1,7-BISPHOSPHATE 7-PHOSPHATASE"/>
    <property type="match status" value="1"/>
</dbReference>
<keyword evidence="11" id="KW-0460">Magnesium</keyword>
<feature type="binding site" evidence="11">
    <location>
        <position position="98"/>
    </location>
    <ligand>
        <name>Zn(2+)</name>
        <dbReference type="ChEBI" id="CHEBI:29105"/>
    </ligand>
</feature>
<comment type="cofactor">
    <cofactor evidence="11">
        <name>Mg(2+)</name>
        <dbReference type="ChEBI" id="CHEBI:18420"/>
    </cofactor>
</comment>
<keyword evidence="5 7" id="KW-0119">Carbohydrate metabolism</keyword>
<feature type="binding site" evidence="9">
    <location>
        <position position="128"/>
    </location>
    <ligand>
        <name>substrate</name>
    </ligand>
</feature>
<feature type="binding site" evidence="11">
    <location>
        <position position="127"/>
    </location>
    <ligand>
        <name>Mg(2+)</name>
        <dbReference type="ChEBI" id="CHEBI:18420"/>
    </ligand>
</feature>
<dbReference type="HOGENOM" id="CLU_085077_2_1_7"/>
<feature type="active site" description="Nucleophile" evidence="8">
    <location>
        <position position="9"/>
    </location>
</feature>
<dbReference type="EC" id="3.1.3.-" evidence="7"/>
<comment type="similarity">
    <text evidence="7">Belongs to the gmhB family.</text>
</comment>
<evidence type="ECO:0000256" key="4">
    <source>
        <dbReference type="ARBA" id="ARBA00022801"/>
    </source>
</evidence>
<feature type="active site" description="Nucleophile" evidence="8">
    <location>
        <position position="11"/>
    </location>
</feature>
<dbReference type="eggNOG" id="COG0241">
    <property type="taxonomic scope" value="Bacteria"/>
</dbReference>
<feature type="site" description="Stabilizes the phosphoryl group" evidence="10">
    <location>
        <position position="102"/>
    </location>
</feature>
<dbReference type="GO" id="GO:0005975">
    <property type="term" value="P:carbohydrate metabolic process"/>
    <property type="evidence" value="ECO:0007669"/>
    <property type="project" value="InterPro"/>
</dbReference>
<evidence type="ECO:0000256" key="5">
    <source>
        <dbReference type="ARBA" id="ARBA00023277"/>
    </source>
</evidence>
<sequence length="184" mass="20051">MKKRFVLLDRDGTIIKDKHYLSDPDLVELLPGALQGLKMMQASGFGLAVLTNQSGIGRGYFDESSVLACNERLQDILQAEGVMIQGFFYCPHTPEDGCDCRKPAPGLMRQAAKSLGFDPRDAVMIGDKEADIGVGRHSGAVSILVRTGKGASHEDRCRGLADYIVNDLVEAGERVQKIAQSERK</sequence>
<accession>M1WSZ3</accession>
<name>M1WSZ3_PSEP2</name>
<dbReference type="PATRIC" id="fig|879567.3.peg.3539"/>
<dbReference type="GO" id="GO:0016791">
    <property type="term" value="F:phosphatase activity"/>
    <property type="evidence" value="ECO:0007669"/>
    <property type="project" value="InterPro"/>
</dbReference>
<feature type="binding site" evidence="9">
    <location>
        <begin position="51"/>
        <end position="54"/>
    </location>
    <ligand>
        <name>substrate</name>
    </ligand>
</feature>
<feature type="binding site" evidence="9">
    <location>
        <begin position="17"/>
        <end position="20"/>
    </location>
    <ligand>
        <name>substrate</name>
    </ligand>
</feature>
<feature type="binding site" evidence="9">
    <location>
        <begin position="9"/>
        <end position="11"/>
    </location>
    <ligand>
        <name>substrate</name>
    </ligand>
</feature>
<dbReference type="EMBL" id="FO203427">
    <property type="protein sequence ID" value="CCH50499.1"/>
    <property type="molecule type" value="Genomic_DNA"/>
</dbReference>
<feature type="binding site" evidence="9">
    <location>
        <begin position="101"/>
        <end position="102"/>
    </location>
    <ligand>
        <name>substrate</name>
    </ligand>
</feature>
<dbReference type="KEGG" id="dpi:BN4_20437"/>
<dbReference type="STRING" id="1322246.BN4_20437"/>
<dbReference type="RefSeq" id="WP_015416541.1">
    <property type="nucleotide sequence ID" value="NC_020409.1"/>
</dbReference>
<evidence type="ECO:0000256" key="3">
    <source>
        <dbReference type="ARBA" id="ARBA00022723"/>
    </source>
</evidence>
<organism evidence="12 13">
    <name type="scientific">Pseudodesulfovibrio piezophilus (strain DSM 21447 / JCM 15486 / C1TLV30)</name>
    <name type="common">Desulfovibrio piezophilus</name>
    <dbReference type="NCBI Taxonomy" id="1322246"/>
    <lineage>
        <taxon>Bacteria</taxon>
        <taxon>Pseudomonadati</taxon>
        <taxon>Thermodesulfobacteriota</taxon>
        <taxon>Desulfovibrionia</taxon>
        <taxon>Desulfovibrionales</taxon>
        <taxon>Desulfovibrionaceae</taxon>
    </lineage>
</organism>
<gene>
    <name evidence="12" type="ordered locus">BN4_20437</name>
</gene>
<dbReference type="InterPro" id="IPR004446">
    <property type="entry name" value="Heptose_bisP_phosphatase"/>
</dbReference>
<dbReference type="InterPro" id="IPR023214">
    <property type="entry name" value="HAD_sf"/>
</dbReference>
<feature type="binding site" evidence="11">
    <location>
        <position position="11"/>
    </location>
    <ligand>
        <name>Mg(2+)</name>
        <dbReference type="ChEBI" id="CHEBI:18420"/>
    </ligand>
</feature>
<dbReference type="GO" id="GO:0005737">
    <property type="term" value="C:cytoplasm"/>
    <property type="evidence" value="ECO:0007669"/>
    <property type="project" value="UniProtKB-SubCell"/>
</dbReference>
<dbReference type="CDD" id="cd07503">
    <property type="entry name" value="HAD_HisB-N"/>
    <property type="match status" value="1"/>
</dbReference>
<dbReference type="OrthoDB" id="9814110at2"/>
<dbReference type="InterPro" id="IPR006549">
    <property type="entry name" value="HAD-SF_hydro_IIIA"/>
</dbReference>
<dbReference type="PIRSF" id="PIRSF004682">
    <property type="entry name" value="GmhB"/>
    <property type="match status" value="1"/>
</dbReference>
<keyword evidence="2 7" id="KW-0963">Cytoplasm</keyword>
<feature type="site" description="Stabilizes the phosphoryl group" evidence="10">
    <location>
        <position position="51"/>
    </location>
</feature>
<evidence type="ECO:0000256" key="10">
    <source>
        <dbReference type="PIRSR" id="PIRSR004682-3"/>
    </source>
</evidence>
<evidence type="ECO:0000256" key="2">
    <source>
        <dbReference type="ARBA" id="ARBA00022490"/>
    </source>
</evidence>
<feature type="binding site" evidence="11">
    <location>
        <position position="9"/>
    </location>
    <ligand>
        <name>Mg(2+)</name>
        <dbReference type="ChEBI" id="CHEBI:18420"/>
    </ligand>
</feature>
<reference evidence="13" key="2">
    <citation type="journal article" date="2013" name="Stand. Genomic Sci.">
        <title>Complete genome sequence of Desulfocapsa sulfexigens, a marine deltaproteobacterium specialized in disproportionating inorganic sulfur compounds.</title>
        <authorList>
            <person name="Finster K.W."/>
            <person name="Kjeldsen K.U."/>
            <person name="Kube M."/>
            <person name="Reinhardt R."/>
            <person name="Mussmann M."/>
            <person name="Amann R."/>
            <person name="Schreiber L."/>
        </authorList>
    </citation>
    <scope>NUCLEOTIDE SEQUENCE [LARGE SCALE GENOMIC DNA]</scope>
    <source>
        <strain evidence="13">DSM 10523 / SB164P1</strain>
    </source>
</reference>
<evidence type="ECO:0000313" key="12">
    <source>
        <dbReference type="EMBL" id="CCH50499.1"/>
    </source>
</evidence>
<keyword evidence="4 7" id="KW-0378">Hydrolase</keyword>
<dbReference type="Pfam" id="PF13242">
    <property type="entry name" value="Hydrolase_like"/>
    <property type="match status" value="1"/>
</dbReference>
<evidence type="ECO:0000256" key="11">
    <source>
        <dbReference type="PIRSR" id="PIRSR004682-4"/>
    </source>
</evidence>
<proteinExistence type="inferred from homology"/>
<dbReference type="SUPFAM" id="SSF56784">
    <property type="entry name" value="HAD-like"/>
    <property type="match status" value="1"/>
</dbReference>
<dbReference type="InterPro" id="IPR036412">
    <property type="entry name" value="HAD-like_sf"/>
</dbReference>
<reference evidence="12 13" key="1">
    <citation type="journal article" date="2013" name="PLoS ONE">
        <title>The first genomic and proteomic characterization of a deep-sea sulfate reducer: insights into the piezophilic lifestyle of Desulfovibrio piezophilus.</title>
        <authorList>
            <person name="Pradel N."/>
            <person name="Ji B."/>
            <person name="Gimenez G."/>
            <person name="Talla E."/>
            <person name="Lenoble P."/>
            <person name="Garel M."/>
            <person name="Tamburini C."/>
            <person name="Fourquet P."/>
            <person name="Lebrun R."/>
            <person name="Bertin P."/>
            <person name="Denis Y."/>
            <person name="Pophillat M."/>
            <person name="Barbe V."/>
            <person name="Ollivier B."/>
            <person name="Dolla A."/>
        </authorList>
    </citation>
    <scope>NUCLEOTIDE SEQUENCE [LARGE SCALE GENOMIC DNA]</scope>
    <source>
        <strain evidence="13">DSM 10523 / SB164P1</strain>
    </source>
</reference>
<dbReference type="NCBIfam" id="TIGR01656">
    <property type="entry name" value="Histidinol-ppas"/>
    <property type="match status" value="1"/>
</dbReference>
<dbReference type="InterPro" id="IPR006543">
    <property type="entry name" value="Histidinol-phos"/>
</dbReference>
<feature type="binding site" evidence="11">
    <location>
        <position position="92"/>
    </location>
    <ligand>
        <name>Zn(2+)</name>
        <dbReference type="ChEBI" id="CHEBI:29105"/>
    </ligand>
</feature>
<keyword evidence="11" id="KW-0862">Zinc</keyword>
<evidence type="ECO:0000256" key="6">
    <source>
        <dbReference type="ARBA" id="ARBA00031828"/>
    </source>
</evidence>
<evidence type="ECO:0000256" key="1">
    <source>
        <dbReference type="ARBA" id="ARBA00004496"/>
    </source>
</evidence>
<dbReference type="PANTHER" id="PTHR42891">
    <property type="entry name" value="D-GLYCERO-BETA-D-MANNO-HEPTOSE-1,7-BISPHOSPHATE 7-PHOSPHATASE"/>
    <property type="match status" value="1"/>
</dbReference>
<comment type="cofactor">
    <cofactor evidence="11">
        <name>Zn(2+)</name>
        <dbReference type="ChEBI" id="CHEBI:29105"/>
    </cofactor>
</comment>
<dbReference type="NCBIfam" id="TIGR01662">
    <property type="entry name" value="HAD-SF-IIIA"/>
    <property type="match status" value="1"/>
</dbReference>
<comment type="subcellular location">
    <subcellularLocation>
        <location evidence="1 7">Cytoplasm</location>
    </subcellularLocation>
</comment>
<dbReference type="AlphaFoldDB" id="M1WSZ3"/>
<feature type="binding site" evidence="11">
    <location>
        <position position="128"/>
    </location>
    <ligand>
        <name>Mg(2+)</name>
        <dbReference type="ChEBI" id="CHEBI:18420"/>
    </ligand>
</feature>
<keyword evidence="3 11" id="KW-0479">Metal-binding</keyword>
<dbReference type="Proteomes" id="UP000011724">
    <property type="component" value="Chromosome"/>
</dbReference>
<dbReference type="BioCyc" id="DPIE1322246:BN4_RS16420-MONOMER"/>
<dbReference type="Gene3D" id="3.40.50.1000">
    <property type="entry name" value="HAD superfamily/HAD-like"/>
    <property type="match status" value="1"/>
</dbReference>
<feature type="binding site" evidence="11">
    <location>
        <position position="100"/>
    </location>
    <ligand>
        <name>Zn(2+)</name>
        <dbReference type="ChEBI" id="CHEBI:29105"/>
    </ligand>
</feature>